<keyword evidence="5" id="KW-0812">Transmembrane</keyword>
<evidence type="ECO:0000313" key="14">
    <source>
        <dbReference type="Proteomes" id="UP000216354"/>
    </source>
</evidence>
<dbReference type="PRINTS" id="PR00184">
    <property type="entry name" value="NEISSPPORIN"/>
</dbReference>
<comment type="caution">
    <text evidence="13">The sequence shown here is derived from an EMBL/GenBank/DDBJ whole genome shotgun (WGS) entry which is preliminary data.</text>
</comment>
<dbReference type="EMBL" id="NEVR01000002">
    <property type="protein sequence ID" value="OZI64974.1"/>
    <property type="molecule type" value="Genomic_DNA"/>
</dbReference>
<evidence type="ECO:0000256" key="8">
    <source>
        <dbReference type="ARBA" id="ARBA00023114"/>
    </source>
</evidence>
<keyword evidence="9" id="KW-0472">Membrane</keyword>
<feature type="signal peptide" evidence="11">
    <location>
        <begin position="1"/>
        <end position="23"/>
    </location>
</feature>
<evidence type="ECO:0000259" key="12">
    <source>
        <dbReference type="Pfam" id="PF13609"/>
    </source>
</evidence>
<dbReference type="Proteomes" id="UP000216354">
    <property type="component" value="Unassembled WGS sequence"/>
</dbReference>
<accession>A0ABX4EZX6</accession>
<evidence type="ECO:0000256" key="6">
    <source>
        <dbReference type="ARBA" id="ARBA00022729"/>
    </source>
</evidence>
<dbReference type="Pfam" id="PF13609">
    <property type="entry name" value="Porin_4"/>
    <property type="match status" value="1"/>
</dbReference>
<evidence type="ECO:0000256" key="2">
    <source>
        <dbReference type="ARBA" id="ARBA00011233"/>
    </source>
</evidence>
<sequence length="381" mass="40360">MKKHLCGAMLGAAALSAAAPSQAQSTSSVTLYGIVDVGVGYERVDGPNGFSRSSTGMVDGVNSGSRFGVRGVEDLGDGTRAIFTLEAGFNASNGESGQGGRLFGRRATVGLQNDGWGTLEVGRQTNLASTWIGDSVSPFGTSWRTANIGTTFSAANTMRLDNLVLYQSPTYGGFQFGLGYSFNADDTRTANNGQQTGFGTGDNNRLLTTALRYSSGPLYLAAAYDRFNPTNDAVGGKSDARIQSLILGGTYDFEVAKLALAWGQTRDGWFIGQNMGTSPDDGGFTDLGTFSLADGFKVNSTLLGVTVPFGQTSLLASWQRADPNNDSLTGDDATMNVYSIGVMHNLSQRTNLYAYTSYGDNYAFNRDASNRTVVAGIRHRF</sequence>
<keyword evidence="8" id="KW-0626">Porin</keyword>
<protein>
    <submittedName>
        <fullName evidence="13">Porin</fullName>
    </submittedName>
</protein>
<comment type="subunit">
    <text evidence="2">Homotrimer.</text>
</comment>
<proteinExistence type="predicted"/>
<gene>
    <name evidence="13" type="ORF">CAL27_07785</name>
</gene>
<dbReference type="PANTHER" id="PTHR34501">
    <property type="entry name" value="PROTEIN YDDL-RELATED"/>
    <property type="match status" value="1"/>
</dbReference>
<evidence type="ECO:0000256" key="7">
    <source>
        <dbReference type="ARBA" id="ARBA00023065"/>
    </source>
</evidence>
<keyword evidence="7" id="KW-0406">Ion transport</keyword>
<keyword evidence="4" id="KW-1134">Transmembrane beta strand</keyword>
<reference evidence="13 14" key="1">
    <citation type="submission" date="2017-05" db="EMBL/GenBank/DDBJ databases">
        <title>Complete and WGS of Bordetella genogroups.</title>
        <authorList>
            <person name="Spilker T."/>
            <person name="Lipuma J."/>
        </authorList>
    </citation>
    <scope>NUCLEOTIDE SEQUENCE [LARGE SCALE GENOMIC DNA]</scope>
    <source>
        <strain evidence="13 14">AU9795</strain>
    </source>
</reference>
<evidence type="ECO:0000256" key="3">
    <source>
        <dbReference type="ARBA" id="ARBA00022448"/>
    </source>
</evidence>
<dbReference type="InterPro" id="IPR033900">
    <property type="entry name" value="Gram_neg_porin_domain"/>
</dbReference>
<evidence type="ECO:0000256" key="9">
    <source>
        <dbReference type="ARBA" id="ARBA00023136"/>
    </source>
</evidence>
<dbReference type="PANTHER" id="PTHR34501:SF9">
    <property type="entry name" value="MAJOR OUTER MEMBRANE PROTEIN P.IA"/>
    <property type="match status" value="1"/>
</dbReference>
<dbReference type="Gene3D" id="2.40.160.10">
    <property type="entry name" value="Porin"/>
    <property type="match status" value="1"/>
</dbReference>
<organism evidence="13 14">
    <name type="scientific">Bordetella genomosp. 1</name>
    <dbReference type="NCBI Taxonomy" id="1395607"/>
    <lineage>
        <taxon>Bacteria</taxon>
        <taxon>Pseudomonadati</taxon>
        <taxon>Pseudomonadota</taxon>
        <taxon>Betaproteobacteria</taxon>
        <taxon>Burkholderiales</taxon>
        <taxon>Alcaligenaceae</taxon>
        <taxon>Bordetella</taxon>
    </lineage>
</organism>
<dbReference type="SUPFAM" id="SSF56935">
    <property type="entry name" value="Porins"/>
    <property type="match status" value="1"/>
</dbReference>
<dbReference type="InterPro" id="IPR023614">
    <property type="entry name" value="Porin_dom_sf"/>
</dbReference>
<feature type="domain" description="Porin" evidence="12">
    <location>
        <begin position="12"/>
        <end position="361"/>
    </location>
</feature>
<keyword evidence="10" id="KW-0998">Cell outer membrane</keyword>
<comment type="subcellular location">
    <subcellularLocation>
        <location evidence="1">Cell outer membrane</location>
        <topology evidence="1">Multi-pass membrane protein</topology>
    </subcellularLocation>
</comment>
<keyword evidence="3" id="KW-0813">Transport</keyword>
<dbReference type="CDD" id="cd00342">
    <property type="entry name" value="gram_neg_porins"/>
    <property type="match status" value="1"/>
</dbReference>
<dbReference type="InterPro" id="IPR002299">
    <property type="entry name" value="Porin_Neis"/>
</dbReference>
<evidence type="ECO:0000256" key="10">
    <source>
        <dbReference type="ARBA" id="ARBA00023237"/>
    </source>
</evidence>
<evidence type="ECO:0000256" key="11">
    <source>
        <dbReference type="SAM" id="SignalP"/>
    </source>
</evidence>
<evidence type="ECO:0000256" key="5">
    <source>
        <dbReference type="ARBA" id="ARBA00022692"/>
    </source>
</evidence>
<keyword evidence="6 11" id="KW-0732">Signal</keyword>
<evidence type="ECO:0000256" key="4">
    <source>
        <dbReference type="ARBA" id="ARBA00022452"/>
    </source>
</evidence>
<evidence type="ECO:0000313" key="13">
    <source>
        <dbReference type="EMBL" id="OZI64974.1"/>
    </source>
</evidence>
<keyword evidence="14" id="KW-1185">Reference proteome</keyword>
<feature type="chain" id="PRO_5046247272" evidence="11">
    <location>
        <begin position="24"/>
        <end position="381"/>
    </location>
</feature>
<dbReference type="InterPro" id="IPR050298">
    <property type="entry name" value="Gram-neg_bact_OMP"/>
</dbReference>
<evidence type="ECO:0000256" key="1">
    <source>
        <dbReference type="ARBA" id="ARBA00004571"/>
    </source>
</evidence>
<name>A0ABX4EZX6_9BORD</name>